<sequence>MASLLPMGILLNTTEIYEEIASYGVLPPEKLRQYWNVYTTTARRLRDPTAYRLENFWWHVWGSDKRSLSGPQLARLFEDFSNSPTFVPLGCPTNRYEGPPVRVHNDRRADAPPLIISSRYLGATVQKSPSPIHCNSQRPRAKRRDRTRMAPPISRWSLQP</sequence>
<evidence type="ECO:0000256" key="1">
    <source>
        <dbReference type="SAM" id="MobiDB-lite"/>
    </source>
</evidence>
<proteinExistence type="predicted"/>
<evidence type="ECO:0000313" key="3">
    <source>
        <dbReference type="Proteomes" id="UP001172155"/>
    </source>
</evidence>
<gene>
    <name evidence="2" type="ORF">B0T18DRAFT_322012</name>
</gene>
<reference evidence="2" key="1">
    <citation type="submission" date="2023-06" db="EMBL/GenBank/DDBJ databases">
        <title>Genome-scale phylogeny and comparative genomics of the fungal order Sordariales.</title>
        <authorList>
            <consortium name="Lawrence Berkeley National Laboratory"/>
            <person name="Hensen N."/>
            <person name="Bonometti L."/>
            <person name="Westerberg I."/>
            <person name="Brannstrom I.O."/>
            <person name="Guillou S."/>
            <person name="Cros-Aarteil S."/>
            <person name="Calhoun S."/>
            <person name="Haridas S."/>
            <person name="Kuo A."/>
            <person name="Mondo S."/>
            <person name="Pangilinan J."/>
            <person name="Riley R."/>
            <person name="LaButti K."/>
            <person name="Andreopoulos B."/>
            <person name="Lipzen A."/>
            <person name="Chen C."/>
            <person name="Yanf M."/>
            <person name="Daum C."/>
            <person name="Ng V."/>
            <person name="Clum A."/>
            <person name="Steindorff A."/>
            <person name="Ohm R."/>
            <person name="Martin F."/>
            <person name="Silar P."/>
            <person name="Natvig D."/>
            <person name="Lalanne C."/>
            <person name="Gautier V."/>
            <person name="Ament-velasquez S.L."/>
            <person name="Kruys A."/>
            <person name="Hutchinson M.I."/>
            <person name="Powell A.J."/>
            <person name="Barry K."/>
            <person name="Miller A.N."/>
            <person name="Grigoriev I.V."/>
            <person name="Debuchy R."/>
            <person name="Gladieux P."/>
            <person name="Thoren M.H."/>
            <person name="Johannesson H."/>
        </authorList>
    </citation>
    <scope>NUCLEOTIDE SEQUENCE</scope>
    <source>
        <strain evidence="2">SMH3187-1</strain>
    </source>
</reference>
<organism evidence="2 3">
    <name type="scientific">Schizothecium vesticola</name>
    <dbReference type="NCBI Taxonomy" id="314040"/>
    <lineage>
        <taxon>Eukaryota</taxon>
        <taxon>Fungi</taxon>
        <taxon>Dikarya</taxon>
        <taxon>Ascomycota</taxon>
        <taxon>Pezizomycotina</taxon>
        <taxon>Sordariomycetes</taxon>
        <taxon>Sordariomycetidae</taxon>
        <taxon>Sordariales</taxon>
        <taxon>Schizotheciaceae</taxon>
        <taxon>Schizothecium</taxon>
    </lineage>
</organism>
<feature type="region of interest" description="Disordered" evidence="1">
    <location>
        <begin position="126"/>
        <end position="160"/>
    </location>
</feature>
<accession>A0AA40F224</accession>
<name>A0AA40F224_9PEZI</name>
<dbReference type="Proteomes" id="UP001172155">
    <property type="component" value="Unassembled WGS sequence"/>
</dbReference>
<protein>
    <submittedName>
        <fullName evidence="2">Uncharacterized protein</fullName>
    </submittedName>
</protein>
<dbReference type="AlphaFoldDB" id="A0AA40F224"/>
<keyword evidence="3" id="KW-1185">Reference proteome</keyword>
<evidence type="ECO:0000313" key="2">
    <source>
        <dbReference type="EMBL" id="KAK0749437.1"/>
    </source>
</evidence>
<comment type="caution">
    <text evidence="2">The sequence shown here is derived from an EMBL/GenBank/DDBJ whole genome shotgun (WGS) entry which is preliminary data.</text>
</comment>
<dbReference type="EMBL" id="JAUKUD010000003">
    <property type="protein sequence ID" value="KAK0749437.1"/>
    <property type="molecule type" value="Genomic_DNA"/>
</dbReference>
<feature type="compositionally biased region" description="Polar residues" evidence="1">
    <location>
        <begin position="126"/>
        <end position="138"/>
    </location>
</feature>